<evidence type="ECO:0000256" key="1">
    <source>
        <dbReference type="SAM" id="Phobius"/>
    </source>
</evidence>
<keyword evidence="3" id="KW-1185">Reference proteome</keyword>
<organism evidence="2 3">
    <name type="scientific">Plenodomus tracheiphilus IPT5</name>
    <dbReference type="NCBI Taxonomy" id="1408161"/>
    <lineage>
        <taxon>Eukaryota</taxon>
        <taxon>Fungi</taxon>
        <taxon>Dikarya</taxon>
        <taxon>Ascomycota</taxon>
        <taxon>Pezizomycotina</taxon>
        <taxon>Dothideomycetes</taxon>
        <taxon>Pleosporomycetidae</taxon>
        <taxon>Pleosporales</taxon>
        <taxon>Pleosporineae</taxon>
        <taxon>Leptosphaeriaceae</taxon>
        <taxon>Plenodomus</taxon>
    </lineage>
</organism>
<sequence length="65" mass="7799">MSSYRVISGPFSLSIVHYEGYMYLITSFSVRTVILYKWHYLRDFRSFHYINRVVTVSFTVSMKSM</sequence>
<dbReference type="EMBL" id="MU006299">
    <property type="protein sequence ID" value="KAF2852389.1"/>
    <property type="molecule type" value="Genomic_DNA"/>
</dbReference>
<accession>A0A6A7BDE4</accession>
<keyword evidence="1" id="KW-0812">Transmembrane</keyword>
<evidence type="ECO:0000313" key="2">
    <source>
        <dbReference type="EMBL" id="KAF2852389.1"/>
    </source>
</evidence>
<evidence type="ECO:0000313" key="3">
    <source>
        <dbReference type="Proteomes" id="UP000799423"/>
    </source>
</evidence>
<protein>
    <submittedName>
        <fullName evidence="2">Uncharacterized protein</fullName>
    </submittedName>
</protein>
<gene>
    <name evidence="2" type="ORF">T440DRAFT_42013</name>
</gene>
<dbReference type="Proteomes" id="UP000799423">
    <property type="component" value="Unassembled WGS sequence"/>
</dbReference>
<reference evidence="2" key="1">
    <citation type="submission" date="2020-01" db="EMBL/GenBank/DDBJ databases">
        <authorList>
            <consortium name="DOE Joint Genome Institute"/>
            <person name="Haridas S."/>
            <person name="Albert R."/>
            <person name="Binder M."/>
            <person name="Bloem J."/>
            <person name="Labutti K."/>
            <person name="Salamov A."/>
            <person name="Andreopoulos B."/>
            <person name="Baker S.E."/>
            <person name="Barry K."/>
            <person name="Bills G."/>
            <person name="Bluhm B.H."/>
            <person name="Cannon C."/>
            <person name="Castanera R."/>
            <person name="Culley D.E."/>
            <person name="Daum C."/>
            <person name="Ezra D."/>
            <person name="Gonzalez J.B."/>
            <person name="Henrissat B."/>
            <person name="Kuo A."/>
            <person name="Liang C."/>
            <person name="Lipzen A."/>
            <person name="Lutzoni F."/>
            <person name="Magnuson J."/>
            <person name="Mondo S."/>
            <person name="Nolan M."/>
            <person name="Ohm R."/>
            <person name="Pangilinan J."/>
            <person name="Park H.-J."/>
            <person name="Ramirez L."/>
            <person name="Alfaro M."/>
            <person name="Sun H."/>
            <person name="Tritt A."/>
            <person name="Yoshinaga Y."/>
            <person name="Zwiers L.-H."/>
            <person name="Turgeon B.G."/>
            <person name="Goodwin S.B."/>
            <person name="Spatafora J.W."/>
            <person name="Crous P.W."/>
            <person name="Grigoriev I.V."/>
        </authorList>
    </citation>
    <scope>NUCLEOTIDE SEQUENCE</scope>
    <source>
        <strain evidence="2">IPT5</strain>
    </source>
</reference>
<dbReference type="AlphaFoldDB" id="A0A6A7BDE4"/>
<keyword evidence="1" id="KW-1133">Transmembrane helix</keyword>
<feature type="transmembrane region" description="Helical" evidence="1">
    <location>
        <begin position="20"/>
        <end position="38"/>
    </location>
</feature>
<proteinExistence type="predicted"/>
<keyword evidence="1" id="KW-0472">Membrane</keyword>
<name>A0A6A7BDE4_9PLEO</name>